<accession>A0A2K3NFT1</accession>
<dbReference type="Proteomes" id="UP000236291">
    <property type="component" value="Unassembled WGS sequence"/>
</dbReference>
<reference evidence="1 2" key="2">
    <citation type="journal article" date="2017" name="Front. Plant Sci.">
        <title>Gene Classification and Mining of Molecular Markers Useful in Red Clover (Trifolium pratense) Breeding.</title>
        <authorList>
            <person name="Istvanek J."/>
            <person name="Dluhosova J."/>
            <person name="Dluhos P."/>
            <person name="Patkova L."/>
            <person name="Nedelnik J."/>
            <person name="Repkova J."/>
        </authorList>
    </citation>
    <scope>NUCLEOTIDE SEQUENCE [LARGE SCALE GENOMIC DNA]</scope>
    <source>
        <strain evidence="2">cv. Tatra</strain>
        <tissue evidence="1">Young leaves</tissue>
    </source>
</reference>
<keyword evidence="1" id="KW-0067">ATP-binding</keyword>
<keyword evidence="1" id="KW-0347">Helicase</keyword>
<sequence length="173" mass="19316">RFFVLIGLDDDASLPNTIHDPQVICETNAEQLPSNLDDDASLPNTIHDPQVICETNAEQFDIPSNPVAQIYMDSNNDTSQMICSSNAEQFDVPFDDDDDDLFGSSNDFGQIPAVSADYFNIGQPNCICKDCGAIMWFEERVKRSSRRNMKFSLCCSQGVIEIAPYKPLPEPLR</sequence>
<reference evidence="1 2" key="1">
    <citation type="journal article" date="2014" name="Am. J. Bot.">
        <title>Genome assembly and annotation for red clover (Trifolium pratense; Fabaceae).</title>
        <authorList>
            <person name="Istvanek J."/>
            <person name="Jaros M."/>
            <person name="Krenek A."/>
            <person name="Repkova J."/>
        </authorList>
    </citation>
    <scope>NUCLEOTIDE SEQUENCE [LARGE SCALE GENOMIC DNA]</scope>
    <source>
        <strain evidence="2">cv. Tatra</strain>
        <tissue evidence="1">Young leaves</tissue>
    </source>
</reference>
<comment type="caution">
    <text evidence="1">The sequence shown here is derived from an EMBL/GenBank/DDBJ whole genome shotgun (WGS) entry which is preliminary data.</text>
</comment>
<keyword evidence="1" id="KW-0378">Hydrolase</keyword>
<dbReference type="GO" id="GO:0004386">
    <property type="term" value="F:helicase activity"/>
    <property type="evidence" value="ECO:0007669"/>
    <property type="project" value="UniProtKB-KW"/>
</dbReference>
<gene>
    <name evidence="1" type="ORF">L195_g025186</name>
</gene>
<dbReference type="AlphaFoldDB" id="A0A2K3NFT1"/>
<evidence type="ECO:0000313" key="1">
    <source>
        <dbReference type="EMBL" id="PNY01883.1"/>
    </source>
</evidence>
<evidence type="ECO:0000313" key="2">
    <source>
        <dbReference type="Proteomes" id="UP000236291"/>
    </source>
</evidence>
<proteinExistence type="predicted"/>
<protein>
    <submittedName>
        <fullName evidence="1">ATP-dependent DNA helicase PIF1</fullName>
    </submittedName>
</protein>
<organism evidence="1 2">
    <name type="scientific">Trifolium pratense</name>
    <name type="common">Red clover</name>
    <dbReference type="NCBI Taxonomy" id="57577"/>
    <lineage>
        <taxon>Eukaryota</taxon>
        <taxon>Viridiplantae</taxon>
        <taxon>Streptophyta</taxon>
        <taxon>Embryophyta</taxon>
        <taxon>Tracheophyta</taxon>
        <taxon>Spermatophyta</taxon>
        <taxon>Magnoliopsida</taxon>
        <taxon>eudicotyledons</taxon>
        <taxon>Gunneridae</taxon>
        <taxon>Pentapetalae</taxon>
        <taxon>rosids</taxon>
        <taxon>fabids</taxon>
        <taxon>Fabales</taxon>
        <taxon>Fabaceae</taxon>
        <taxon>Papilionoideae</taxon>
        <taxon>50 kb inversion clade</taxon>
        <taxon>NPAAA clade</taxon>
        <taxon>Hologalegina</taxon>
        <taxon>IRL clade</taxon>
        <taxon>Trifolieae</taxon>
        <taxon>Trifolium</taxon>
    </lineage>
</organism>
<name>A0A2K3NFT1_TRIPR</name>
<keyword evidence="1" id="KW-0547">Nucleotide-binding</keyword>
<feature type="non-terminal residue" evidence="1">
    <location>
        <position position="1"/>
    </location>
</feature>
<dbReference type="EMBL" id="ASHM01020654">
    <property type="protein sequence ID" value="PNY01883.1"/>
    <property type="molecule type" value="Genomic_DNA"/>
</dbReference>